<dbReference type="Proteomes" id="UP001458880">
    <property type="component" value="Unassembled WGS sequence"/>
</dbReference>
<feature type="compositionally biased region" description="Basic and acidic residues" evidence="1">
    <location>
        <begin position="14"/>
        <end position="32"/>
    </location>
</feature>
<protein>
    <submittedName>
        <fullName evidence="2">Uncharacterized protein</fullName>
    </submittedName>
</protein>
<evidence type="ECO:0000313" key="3">
    <source>
        <dbReference type="Proteomes" id="UP001458880"/>
    </source>
</evidence>
<evidence type="ECO:0000313" key="2">
    <source>
        <dbReference type="EMBL" id="KAK9759091.1"/>
    </source>
</evidence>
<proteinExistence type="predicted"/>
<keyword evidence="3" id="KW-1185">Reference proteome</keyword>
<gene>
    <name evidence="2" type="ORF">QE152_g240</name>
</gene>
<dbReference type="EMBL" id="JASPKY010000002">
    <property type="protein sequence ID" value="KAK9759091.1"/>
    <property type="molecule type" value="Genomic_DNA"/>
</dbReference>
<evidence type="ECO:0000256" key="1">
    <source>
        <dbReference type="SAM" id="MobiDB-lite"/>
    </source>
</evidence>
<organism evidence="2 3">
    <name type="scientific">Popillia japonica</name>
    <name type="common">Japanese beetle</name>
    <dbReference type="NCBI Taxonomy" id="7064"/>
    <lineage>
        <taxon>Eukaryota</taxon>
        <taxon>Metazoa</taxon>
        <taxon>Ecdysozoa</taxon>
        <taxon>Arthropoda</taxon>
        <taxon>Hexapoda</taxon>
        <taxon>Insecta</taxon>
        <taxon>Pterygota</taxon>
        <taxon>Neoptera</taxon>
        <taxon>Endopterygota</taxon>
        <taxon>Coleoptera</taxon>
        <taxon>Polyphaga</taxon>
        <taxon>Scarabaeiformia</taxon>
        <taxon>Scarabaeidae</taxon>
        <taxon>Rutelinae</taxon>
        <taxon>Popillia</taxon>
    </lineage>
</organism>
<sequence>MYYVRYTEENVREEEQRRENIDEIDQPSKKGEPVTVKKALARPDGEMWKEAIEKELQSFKENEAWGRVYVL</sequence>
<comment type="caution">
    <text evidence="2">The sequence shown here is derived from an EMBL/GenBank/DDBJ whole genome shotgun (WGS) entry which is preliminary data.</text>
</comment>
<dbReference type="AlphaFoldDB" id="A0AAW1NCF4"/>
<accession>A0AAW1NCF4</accession>
<name>A0AAW1NCF4_POPJA</name>
<feature type="region of interest" description="Disordered" evidence="1">
    <location>
        <begin position="14"/>
        <end position="35"/>
    </location>
</feature>
<reference evidence="2 3" key="1">
    <citation type="journal article" date="2024" name="BMC Genomics">
        <title>De novo assembly and annotation of Popillia japonica's genome with initial clues to its potential as an invasive pest.</title>
        <authorList>
            <person name="Cucini C."/>
            <person name="Boschi S."/>
            <person name="Funari R."/>
            <person name="Cardaioli E."/>
            <person name="Iannotti N."/>
            <person name="Marturano G."/>
            <person name="Paoli F."/>
            <person name="Bruttini M."/>
            <person name="Carapelli A."/>
            <person name="Frati F."/>
            <person name="Nardi F."/>
        </authorList>
    </citation>
    <scope>NUCLEOTIDE SEQUENCE [LARGE SCALE GENOMIC DNA]</scope>
    <source>
        <strain evidence="2">DMR45628</strain>
    </source>
</reference>